<feature type="compositionally biased region" description="Acidic residues" evidence="1">
    <location>
        <begin position="123"/>
        <end position="134"/>
    </location>
</feature>
<protein>
    <submittedName>
        <fullName evidence="2">Uncharacterized protein</fullName>
    </submittedName>
</protein>
<dbReference type="AlphaFoldDB" id="A0A7D9D8Z1"/>
<gene>
    <name evidence="2" type="ORF">PACLA_8A050330</name>
</gene>
<evidence type="ECO:0000256" key="1">
    <source>
        <dbReference type="SAM" id="MobiDB-lite"/>
    </source>
</evidence>
<name>A0A7D9D8Z1_PARCT</name>
<organism evidence="2 3">
    <name type="scientific">Paramuricea clavata</name>
    <name type="common">Red gorgonian</name>
    <name type="synonym">Violescent sea-whip</name>
    <dbReference type="NCBI Taxonomy" id="317549"/>
    <lineage>
        <taxon>Eukaryota</taxon>
        <taxon>Metazoa</taxon>
        <taxon>Cnidaria</taxon>
        <taxon>Anthozoa</taxon>
        <taxon>Octocorallia</taxon>
        <taxon>Malacalcyonacea</taxon>
        <taxon>Plexauridae</taxon>
        <taxon>Paramuricea</taxon>
    </lineage>
</organism>
<reference evidence="2" key="1">
    <citation type="submission" date="2020-04" db="EMBL/GenBank/DDBJ databases">
        <authorList>
            <person name="Alioto T."/>
            <person name="Alioto T."/>
            <person name="Gomez Garrido J."/>
        </authorList>
    </citation>
    <scope>NUCLEOTIDE SEQUENCE</scope>
    <source>
        <strain evidence="2">A484AB</strain>
    </source>
</reference>
<feature type="region of interest" description="Disordered" evidence="1">
    <location>
        <begin position="81"/>
        <end position="158"/>
    </location>
</feature>
<feature type="compositionally biased region" description="Low complexity" evidence="1">
    <location>
        <begin position="87"/>
        <end position="103"/>
    </location>
</feature>
<evidence type="ECO:0000313" key="3">
    <source>
        <dbReference type="Proteomes" id="UP001152795"/>
    </source>
</evidence>
<evidence type="ECO:0000313" key="2">
    <source>
        <dbReference type="EMBL" id="CAB3977647.1"/>
    </source>
</evidence>
<keyword evidence="3" id="KW-1185">Reference proteome</keyword>
<dbReference type="Proteomes" id="UP001152795">
    <property type="component" value="Unassembled WGS sequence"/>
</dbReference>
<feature type="compositionally biased region" description="Acidic residues" evidence="1">
    <location>
        <begin position="141"/>
        <end position="150"/>
    </location>
</feature>
<dbReference type="EMBL" id="CACRXK020000060">
    <property type="protein sequence ID" value="CAB3977647.1"/>
    <property type="molecule type" value="Genomic_DNA"/>
</dbReference>
<proteinExistence type="predicted"/>
<sequence>MYLLLNFTDDEYGSNLYSPGVEQELSVLPMHSRPRKTSLTKSAQELVVSPIYPGENNALTSGCQDLNMSRMESVLTFNPEFAQHTGDPSSDDSSSSESDLGSDNDSHSSREDDHSSVQLWSSDEVESLDDDIDEQTLSASEFEEELEMPDPLDVNITDKHIDPMDINTVNTTQGEEDMDIRRC</sequence>
<accession>A0A7D9D8Z1</accession>
<feature type="compositionally biased region" description="Basic and acidic residues" evidence="1">
    <location>
        <begin position="104"/>
        <end position="115"/>
    </location>
</feature>
<comment type="caution">
    <text evidence="2">The sequence shown here is derived from an EMBL/GenBank/DDBJ whole genome shotgun (WGS) entry which is preliminary data.</text>
</comment>